<dbReference type="EMBL" id="JABEZW010000006">
    <property type="protein sequence ID" value="MBA0766856.1"/>
    <property type="molecule type" value="Genomic_DNA"/>
</dbReference>
<evidence type="ECO:0000313" key="2">
    <source>
        <dbReference type="Proteomes" id="UP000593568"/>
    </source>
</evidence>
<dbReference type="AlphaFoldDB" id="A0A7J9E1H2"/>
<proteinExistence type="predicted"/>
<keyword evidence="2" id="KW-1185">Reference proteome</keyword>
<comment type="caution">
    <text evidence="1">The sequence shown here is derived from an EMBL/GenBank/DDBJ whole genome shotgun (WGS) entry which is preliminary data.</text>
</comment>
<evidence type="ECO:0000313" key="1">
    <source>
        <dbReference type="EMBL" id="MBA0766856.1"/>
    </source>
</evidence>
<accession>A0A7J9E1H2</accession>
<dbReference type="Proteomes" id="UP000593568">
    <property type="component" value="Unassembled WGS sequence"/>
</dbReference>
<name>A0A7J9E1H2_9ROSI</name>
<protein>
    <submittedName>
        <fullName evidence="1">Uncharacterized protein</fullName>
    </submittedName>
</protein>
<sequence length="112" mass="11944">MLQSQDDEAIEASLLPPAVEEAGVIPAALLDLFRCQNPELTQLTIAAMLILPSSTANKLKAMALLENIVSSSENSIQEGTGGAIRVLAEAVEEGSPQVQRACHQNPPYMLEM</sequence>
<organism evidence="1 2">
    <name type="scientific">Gossypium trilobum</name>
    <dbReference type="NCBI Taxonomy" id="34281"/>
    <lineage>
        <taxon>Eukaryota</taxon>
        <taxon>Viridiplantae</taxon>
        <taxon>Streptophyta</taxon>
        <taxon>Embryophyta</taxon>
        <taxon>Tracheophyta</taxon>
        <taxon>Spermatophyta</taxon>
        <taxon>Magnoliopsida</taxon>
        <taxon>eudicotyledons</taxon>
        <taxon>Gunneridae</taxon>
        <taxon>Pentapetalae</taxon>
        <taxon>rosids</taxon>
        <taxon>malvids</taxon>
        <taxon>Malvales</taxon>
        <taxon>Malvaceae</taxon>
        <taxon>Malvoideae</taxon>
        <taxon>Gossypium</taxon>
    </lineage>
</organism>
<gene>
    <name evidence="1" type="ORF">Gotri_015856</name>
</gene>
<reference evidence="1 2" key="1">
    <citation type="journal article" date="2019" name="Genome Biol. Evol.">
        <title>Insights into the evolution of the New World diploid cottons (Gossypium, subgenus Houzingenia) based on genome sequencing.</title>
        <authorList>
            <person name="Grover C.E."/>
            <person name="Arick M.A. 2nd"/>
            <person name="Thrash A."/>
            <person name="Conover J.L."/>
            <person name="Sanders W.S."/>
            <person name="Peterson D.G."/>
            <person name="Frelichowski J.E."/>
            <person name="Scheffler J.A."/>
            <person name="Scheffler B.E."/>
            <person name="Wendel J.F."/>
        </authorList>
    </citation>
    <scope>NUCLEOTIDE SEQUENCE [LARGE SCALE GENOMIC DNA]</scope>
    <source>
        <strain evidence="1">8</strain>
        <tissue evidence="1">Leaf</tissue>
    </source>
</reference>